<reference evidence="2" key="1">
    <citation type="submission" date="2023-01" db="EMBL/GenBank/DDBJ databases">
        <authorList>
            <person name="Van Ghelder C."/>
            <person name="Rancurel C."/>
        </authorList>
    </citation>
    <scope>NUCLEOTIDE SEQUENCE</scope>
    <source>
        <strain evidence="2">CNCM I-4278</strain>
    </source>
</reference>
<evidence type="ECO:0000313" key="2">
    <source>
        <dbReference type="EMBL" id="CAI6334196.1"/>
    </source>
</evidence>
<keyword evidence="3" id="KW-1185">Reference proteome</keyword>
<feature type="compositionally biased region" description="Low complexity" evidence="1">
    <location>
        <begin position="182"/>
        <end position="217"/>
    </location>
</feature>
<sequence length="471" mass="53387">MDGRDKSPETQQYPLTRFEISLIERLREQGQQQLSKPPDDGFASQTLRLSAWKGDHDLGLYHIDTRKILGECLDAGLKIKHRLFNISVAEQAHVEDTSICKAETEEYQPTFEPAPEPAGEEEPISWEDIKQDIIPSCVHQVTFTIDDVTPEVRRHLDLTFPGVIIQNHTTPESNNSPETRVSRGTSTTRRLSSEISSTLSTPPSSQSSLDPHIAASPTTPTTIAESIGLSLQNPETIAGIYSHWELKQSVQIFRKETSDVTIDDQLFNYYLNIVDLYIIAEHIPSPALQYKLLLAFQTTNQAQREHMPHIETAVKAFQYLPATKPLCQWLAIIFAFLWDTSDDGTWSDLRKEYPNMPLEGLAAFLHSVNLVRCSFTTGDDVAVLERWCTVHSHAKGSKEKKACDQYRSRYTDLLEKGKEEERQFELKEAREVIAEEQKRKREMKRKRSSGPADHGSSRKKGKSRSGGELLN</sequence>
<dbReference type="EMBL" id="CAOQHR010000004">
    <property type="protein sequence ID" value="CAI6334196.1"/>
    <property type="molecule type" value="Genomic_DNA"/>
</dbReference>
<proteinExistence type="predicted"/>
<feature type="region of interest" description="Disordered" evidence="1">
    <location>
        <begin position="166"/>
        <end position="217"/>
    </location>
</feature>
<accession>A0A9W4UG02</accession>
<organism evidence="2 3">
    <name type="scientific">Periconia digitata</name>
    <dbReference type="NCBI Taxonomy" id="1303443"/>
    <lineage>
        <taxon>Eukaryota</taxon>
        <taxon>Fungi</taxon>
        <taxon>Dikarya</taxon>
        <taxon>Ascomycota</taxon>
        <taxon>Pezizomycotina</taxon>
        <taxon>Dothideomycetes</taxon>
        <taxon>Pleosporomycetidae</taxon>
        <taxon>Pleosporales</taxon>
        <taxon>Massarineae</taxon>
        <taxon>Periconiaceae</taxon>
        <taxon>Periconia</taxon>
    </lineage>
</organism>
<feature type="compositionally biased region" description="Polar residues" evidence="1">
    <location>
        <begin position="166"/>
        <end position="178"/>
    </location>
</feature>
<comment type="caution">
    <text evidence="2">The sequence shown here is derived from an EMBL/GenBank/DDBJ whole genome shotgun (WGS) entry which is preliminary data.</text>
</comment>
<gene>
    <name evidence="2" type="ORF">PDIGIT_LOCUS7250</name>
</gene>
<name>A0A9W4UG02_9PLEO</name>
<dbReference type="AlphaFoldDB" id="A0A9W4UG02"/>
<dbReference type="OrthoDB" id="3674086at2759"/>
<evidence type="ECO:0000313" key="3">
    <source>
        <dbReference type="Proteomes" id="UP001152607"/>
    </source>
</evidence>
<protein>
    <submittedName>
        <fullName evidence="2">Uncharacterized protein</fullName>
    </submittedName>
</protein>
<evidence type="ECO:0000256" key="1">
    <source>
        <dbReference type="SAM" id="MobiDB-lite"/>
    </source>
</evidence>
<feature type="region of interest" description="Disordered" evidence="1">
    <location>
        <begin position="435"/>
        <end position="471"/>
    </location>
</feature>
<dbReference type="Proteomes" id="UP001152607">
    <property type="component" value="Unassembled WGS sequence"/>
</dbReference>